<reference evidence="4" key="1">
    <citation type="submission" date="2016-03" db="EMBL/GenBank/DDBJ databases">
        <authorList>
            <person name="Devillers Hugo."/>
        </authorList>
    </citation>
    <scope>NUCLEOTIDE SEQUENCE [LARGE SCALE GENOMIC DNA]</scope>
</reference>
<dbReference type="GO" id="GO:0005737">
    <property type="term" value="C:cytoplasm"/>
    <property type="evidence" value="ECO:0007669"/>
    <property type="project" value="UniProtKB-ARBA"/>
</dbReference>
<comment type="similarity">
    <text evidence="1">Belongs to the chaperonin (HSP60) family.</text>
</comment>
<dbReference type="Proteomes" id="UP000189911">
    <property type="component" value="Chromosome A"/>
</dbReference>
<organism evidence="3 4">
    <name type="scientific">Lachancea nothofagi CBS 11611</name>
    <dbReference type="NCBI Taxonomy" id="1266666"/>
    <lineage>
        <taxon>Eukaryota</taxon>
        <taxon>Fungi</taxon>
        <taxon>Dikarya</taxon>
        <taxon>Ascomycota</taxon>
        <taxon>Saccharomycotina</taxon>
        <taxon>Saccharomycetes</taxon>
        <taxon>Saccharomycetales</taxon>
        <taxon>Saccharomycetaceae</taxon>
        <taxon>Lachancea</taxon>
    </lineage>
</organism>
<dbReference type="EMBL" id="LT598449">
    <property type="protein sequence ID" value="SCU78691.1"/>
    <property type="molecule type" value="Genomic_DNA"/>
</dbReference>
<dbReference type="SUPFAM" id="SSF52029">
    <property type="entry name" value="GroEL apical domain-like"/>
    <property type="match status" value="1"/>
</dbReference>
<dbReference type="InterPro" id="IPR001844">
    <property type="entry name" value="Cpn60/GroEL"/>
</dbReference>
<dbReference type="InterPro" id="IPR027413">
    <property type="entry name" value="GROEL-like_equatorial_sf"/>
</dbReference>
<dbReference type="GO" id="GO:0140662">
    <property type="term" value="F:ATP-dependent protein folding chaperone"/>
    <property type="evidence" value="ECO:0007669"/>
    <property type="project" value="InterPro"/>
</dbReference>
<dbReference type="AlphaFoldDB" id="A0A1G4IQ53"/>
<evidence type="ECO:0000256" key="1">
    <source>
        <dbReference type="ARBA" id="ARBA00006607"/>
    </source>
</evidence>
<accession>A0A1G4IQ53</accession>
<dbReference type="InterPro" id="IPR027410">
    <property type="entry name" value="TCP-1-like_intermed_sf"/>
</dbReference>
<dbReference type="InterPro" id="IPR027409">
    <property type="entry name" value="GroEL-like_apical_dom_sf"/>
</dbReference>
<dbReference type="GO" id="GO:0042026">
    <property type="term" value="P:protein refolding"/>
    <property type="evidence" value="ECO:0007669"/>
    <property type="project" value="InterPro"/>
</dbReference>
<keyword evidence="2" id="KW-0143">Chaperone</keyword>
<dbReference type="Gene3D" id="3.30.260.10">
    <property type="entry name" value="TCP-1-like chaperonin intermediate domain"/>
    <property type="match status" value="1"/>
</dbReference>
<protein>
    <submittedName>
        <fullName evidence="3">LANO_0A03664g1_1</fullName>
    </submittedName>
</protein>
<proteinExistence type="inferred from homology"/>
<dbReference type="PANTHER" id="PTHR45633">
    <property type="entry name" value="60 KDA HEAT SHOCK PROTEIN, MITOCHONDRIAL"/>
    <property type="match status" value="1"/>
</dbReference>
<dbReference type="Gene3D" id="3.50.7.10">
    <property type="entry name" value="GroEL"/>
    <property type="match status" value="1"/>
</dbReference>
<name>A0A1G4IQ53_9SACH</name>
<dbReference type="OrthoDB" id="4056908at2759"/>
<evidence type="ECO:0000313" key="3">
    <source>
        <dbReference type="EMBL" id="SCU78691.1"/>
    </source>
</evidence>
<gene>
    <name evidence="3" type="ORF">LANO_0A03664G</name>
</gene>
<evidence type="ECO:0000256" key="2">
    <source>
        <dbReference type="ARBA" id="ARBA00023186"/>
    </source>
</evidence>
<evidence type="ECO:0000313" key="4">
    <source>
        <dbReference type="Proteomes" id="UP000189911"/>
    </source>
</evidence>
<sequence>MLRNARYTALRTIKTLHTPIYDGSDLKTRQNLLHHIALLEKVLLSASYDRSMLYSGKYKRLPQIISGNDTVNVNYVMKEFLTSVQLAEAENPNVQRNPATKLGKIGLQMFMDCHQDNITALGTSLTNGLFERYNRNPTQEMAQGIELALTKVRTFLQDNRILVQEPHEIDQLVEKICSHNQKNAAAIKKVLSQLDYNLVSDDVVRVTRGRRTDDETEVSKGWKYPTGIIDSNEAYLRSLQIPKNNLVSVNSPMLVLVHDGTLKDANNVLPALHYAAKQKKSLFIIVNGECKGDALAAITINNNKNKRQNVDSQAIIAKYSARDHNGLTLQENVDFLKFLKLPQGLGSVYSPDFSEYVPSSASAAQFFGSLESLKATTGEAFLYNSGTNIQNAAMRTTVTLLVGGQSEFEIDHRRAELDHIINNVLCHGMAQGWIPGHGIALAKSIKPLENVSKQDPFFLGIEAVVANLTTTMENALNNLYGAHKYQAAKLIAETIFDPEFTTAFLPHRCSVVDRGVLEPWNKVDQTLGGVMTFIKLITTCDVLVTRFFDKPRKD</sequence>
<dbReference type="Gene3D" id="1.10.560.10">
    <property type="entry name" value="GroEL-like equatorial domain"/>
    <property type="match status" value="1"/>
</dbReference>
<keyword evidence="4" id="KW-1185">Reference proteome</keyword>